<feature type="region of interest" description="Disordered" evidence="1">
    <location>
        <begin position="694"/>
        <end position="745"/>
    </location>
</feature>
<reference evidence="2 3" key="1">
    <citation type="submission" date="2021-02" db="EMBL/GenBank/DDBJ databases">
        <title>Genome assembly of Pseudopithomyces chartarum.</title>
        <authorList>
            <person name="Jauregui R."/>
            <person name="Singh J."/>
            <person name="Voisey C."/>
        </authorList>
    </citation>
    <scope>NUCLEOTIDE SEQUENCE [LARGE SCALE GENOMIC DNA]</scope>
    <source>
        <strain evidence="2 3">AGR01</strain>
    </source>
</reference>
<dbReference type="EMBL" id="WVTA01000014">
    <property type="protein sequence ID" value="KAK3202302.1"/>
    <property type="molecule type" value="Genomic_DNA"/>
</dbReference>
<feature type="compositionally biased region" description="Acidic residues" evidence="1">
    <location>
        <begin position="435"/>
        <end position="449"/>
    </location>
</feature>
<evidence type="ECO:0000313" key="2">
    <source>
        <dbReference type="EMBL" id="KAK3202302.1"/>
    </source>
</evidence>
<feature type="compositionally biased region" description="Acidic residues" evidence="1">
    <location>
        <begin position="564"/>
        <end position="575"/>
    </location>
</feature>
<evidence type="ECO:0000313" key="3">
    <source>
        <dbReference type="Proteomes" id="UP001280581"/>
    </source>
</evidence>
<feature type="compositionally biased region" description="Basic and acidic residues" evidence="1">
    <location>
        <begin position="450"/>
        <end position="504"/>
    </location>
</feature>
<feature type="compositionally biased region" description="Basic and acidic residues" evidence="1">
    <location>
        <begin position="636"/>
        <end position="653"/>
    </location>
</feature>
<dbReference type="AlphaFoldDB" id="A0AAN6LQQ8"/>
<feature type="compositionally biased region" description="Acidic residues" evidence="1">
    <location>
        <begin position="624"/>
        <end position="635"/>
    </location>
</feature>
<gene>
    <name evidence="2" type="ORF">GRF29_161g751628</name>
</gene>
<feature type="region of interest" description="Disordered" evidence="1">
    <location>
        <begin position="1"/>
        <end position="21"/>
    </location>
</feature>
<name>A0AAN6LQQ8_9PLEO</name>
<feature type="region of interest" description="Disordered" evidence="1">
    <location>
        <begin position="288"/>
        <end position="675"/>
    </location>
</feature>
<protein>
    <submittedName>
        <fullName evidence="2">Uncharacterized protein</fullName>
    </submittedName>
</protein>
<organism evidence="2 3">
    <name type="scientific">Pseudopithomyces chartarum</name>
    <dbReference type="NCBI Taxonomy" id="1892770"/>
    <lineage>
        <taxon>Eukaryota</taxon>
        <taxon>Fungi</taxon>
        <taxon>Dikarya</taxon>
        <taxon>Ascomycota</taxon>
        <taxon>Pezizomycotina</taxon>
        <taxon>Dothideomycetes</taxon>
        <taxon>Pleosporomycetidae</taxon>
        <taxon>Pleosporales</taxon>
        <taxon>Massarineae</taxon>
        <taxon>Didymosphaeriaceae</taxon>
        <taxon>Pseudopithomyces</taxon>
    </lineage>
</organism>
<dbReference type="Proteomes" id="UP001280581">
    <property type="component" value="Unassembled WGS sequence"/>
</dbReference>
<feature type="compositionally biased region" description="Basic and acidic residues" evidence="1">
    <location>
        <begin position="696"/>
        <end position="710"/>
    </location>
</feature>
<keyword evidence="3" id="KW-1185">Reference proteome</keyword>
<evidence type="ECO:0000256" key="1">
    <source>
        <dbReference type="SAM" id="MobiDB-lite"/>
    </source>
</evidence>
<accession>A0AAN6LQQ8</accession>
<feature type="compositionally biased region" description="Basic and acidic residues" evidence="1">
    <location>
        <begin position="347"/>
        <end position="416"/>
    </location>
</feature>
<feature type="compositionally biased region" description="Basic and acidic residues" evidence="1">
    <location>
        <begin position="75"/>
        <end position="86"/>
    </location>
</feature>
<feature type="compositionally biased region" description="Basic and acidic residues" evidence="1">
    <location>
        <begin position="516"/>
        <end position="542"/>
    </location>
</feature>
<sequence>MPKKGGSKAGPMEMQVSRKTGVIVMTDEEMEKQEEMYNIFGTKKRNKDGSPVVEKLLDVVGYVSQLESTQDETDASTRKPKVDSYRPQRKSFANRKPRPEIDLALAEIPQACLGTIFANGRKQSDKIDREVEEKSKLLDIRIDCSKCYKRSCRHHRNGRRHFNWRSNCSYCRVYPCDEHGNRSQWQQTDFPLCPHISMQLFWTIDDPTNSRDEWGFSITPIVGDEAEHEECKGSIKGVQYNVDNLGAMVRERMDRMGLRGPPNVGRVIRKMPRFLQTPEVEINHEVRKEERDEGLWQEDQEEISKKKDGDTIRNGGLTIELLEGDDGGKNPRKKPSKSEPKSSPVKKPKEPTKEETPIKDETVKQKPLKENERKPTKDDKQKPKKEGNQRPTKEEKQKPTKKDKPSATADVEKTSKAESTNKVPDKKKVPLSEELIYDSDEGLTDVEQNEAEKVKKQEKTLVSDNERPTKKTEMKKAPKADQSKIEDDKPTKRKSSEVNDRSEAEVQQSSTKKRKVSEAEKAPEVERERVEESTLIKRKASEINEEAEAKVQQPPTKKRKASEEGEISECSESGDVEPKKVEEHSSTSHEVSKVNSAVEMQQPPTKKRKASEQPPNKKRKASEEGEISEDSDVADVEPKEAEEVSEDKPHEVDEQTPVESKAPEVNGVLADEPQEVEEKILIKSKTLEVEVVPENKPQEVEAAFEDKPQGAKEPSSIKCKASEVDEDDEQPRSKKRKATEELKRE</sequence>
<feature type="region of interest" description="Disordered" evidence="1">
    <location>
        <begin position="67"/>
        <end position="97"/>
    </location>
</feature>
<proteinExistence type="predicted"/>
<feature type="compositionally biased region" description="Basic residues" evidence="1">
    <location>
        <begin position="87"/>
        <end position="96"/>
    </location>
</feature>
<feature type="compositionally biased region" description="Basic and acidic residues" evidence="1">
    <location>
        <begin position="576"/>
        <end position="592"/>
    </location>
</feature>
<feature type="compositionally biased region" description="Basic and acidic residues" evidence="1">
    <location>
        <begin position="302"/>
        <end position="311"/>
    </location>
</feature>
<comment type="caution">
    <text evidence="2">The sequence shown here is derived from an EMBL/GenBank/DDBJ whole genome shotgun (WGS) entry which is preliminary data.</text>
</comment>